<proteinExistence type="predicted"/>
<feature type="region of interest" description="Disordered" evidence="1">
    <location>
        <begin position="22"/>
        <end position="106"/>
    </location>
</feature>
<organism evidence="3 4">
    <name type="scientific">Rhamnusium bicolor</name>
    <dbReference type="NCBI Taxonomy" id="1586634"/>
    <lineage>
        <taxon>Eukaryota</taxon>
        <taxon>Metazoa</taxon>
        <taxon>Ecdysozoa</taxon>
        <taxon>Arthropoda</taxon>
        <taxon>Hexapoda</taxon>
        <taxon>Insecta</taxon>
        <taxon>Pterygota</taxon>
        <taxon>Neoptera</taxon>
        <taxon>Endopterygota</taxon>
        <taxon>Coleoptera</taxon>
        <taxon>Polyphaga</taxon>
        <taxon>Cucujiformia</taxon>
        <taxon>Chrysomeloidea</taxon>
        <taxon>Cerambycidae</taxon>
        <taxon>Lepturinae</taxon>
        <taxon>Rhagiini</taxon>
        <taxon>Rhamnusium</taxon>
    </lineage>
</organism>
<feature type="compositionally biased region" description="Acidic residues" evidence="1">
    <location>
        <begin position="22"/>
        <end position="35"/>
    </location>
</feature>
<gene>
    <name evidence="3" type="ORF">NQ314_019946</name>
</gene>
<evidence type="ECO:0000313" key="4">
    <source>
        <dbReference type="Proteomes" id="UP001162156"/>
    </source>
</evidence>
<reference evidence="3" key="1">
    <citation type="journal article" date="2023" name="Insect Mol. Biol.">
        <title>Genome sequencing provides insights into the evolution of gene families encoding plant cell wall-degrading enzymes in longhorned beetles.</title>
        <authorList>
            <person name="Shin N.R."/>
            <person name="Okamura Y."/>
            <person name="Kirsch R."/>
            <person name="Pauchet Y."/>
        </authorList>
    </citation>
    <scope>NUCLEOTIDE SEQUENCE</scope>
    <source>
        <strain evidence="3">RBIC_L_NR</strain>
    </source>
</reference>
<dbReference type="EMBL" id="JANEYF010005596">
    <property type="protein sequence ID" value="KAJ8927572.1"/>
    <property type="molecule type" value="Genomic_DNA"/>
</dbReference>
<dbReference type="AlphaFoldDB" id="A0AAV8WLU9"/>
<comment type="caution">
    <text evidence="3">The sequence shown here is derived from an EMBL/GenBank/DDBJ whole genome shotgun (WGS) entry which is preliminary data.</text>
</comment>
<dbReference type="Pfam" id="PF13843">
    <property type="entry name" value="DDE_Tnp_1_7"/>
    <property type="match status" value="1"/>
</dbReference>
<dbReference type="PANTHER" id="PTHR47272:SF1">
    <property type="entry name" value="PIGGYBAC TRANSPOSABLE ELEMENT-DERIVED PROTEIN 3-LIKE"/>
    <property type="match status" value="1"/>
</dbReference>
<evidence type="ECO:0000313" key="3">
    <source>
        <dbReference type="EMBL" id="KAJ8927572.1"/>
    </source>
</evidence>
<dbReference type="InterPro" id="IPR029526">
    <property type="entry name" value="PGBD"/>
</dbReference>
<keyword evidence="4" id="KW-1185">Reference proteome</keyword>
<protein>
    <recommendedName>
        <fullName evidence="2">PiggyBac transposable element-derived protein domain-containing protein</fullName>
    </recommendedName>
</protein>
<evidence type="ECO:0000256" key="1">
    <source>
        <dbReference type="SAM" id="MobiDB-lite"/>
    </source>
</evidence>
<sequence length="393" mass="44860">MMSHKVYLSDKQLEEIVNNLTDSEDGFDFSDDDSVADPNYLPHIEADPESDIIEDLYSDPDEEYEELVENESNDEPASEDNLPSTSADHKNQQNNKPRCSNEGIKEKKKKVSKITWKETKLLLNQQQLQFHGDPSLPTNILELDGPLCLYLELYSGQENDKINMLDNEPDLGASSNVVVRLYRVVPKNMNHRIYFDNYYTAIPLLVYLSQQGIYSLGTVRRNRIPNCKLPDEKALKEKARGTSKEFVGVVDGVEISSVVWKDNKIVTLLSTFADINPSDNVSHFDKKKREKVLVSCPYIIKEYNRHMGGVDLLDSTKRGRPPSLPTVEEMLQIKKKKGAAQHAPVKQVRLDEFGHWPPWAEKQIRCKYPSCKGYTQTICEKCGVALCYSKKRN</sequence>
<evidence type="ECO:0000259" key="2">
    <source>
        <dbReference type="Pfam" id="PF13843"/>
    </source>
</evidence>
<feature type="non-terminal residue" evidence="3">
    <location>
        <position position="393"/>
    </location>
</feature>
<feature type="domain" description="PiggyBac transposable element-derived protein" evidence="2">
    <location>
        <begin position="151"/>
        <end position="314"/>
    </location>
</feature>
<feature type="compositionally biased region" description="Acidic residues" evidence="1">
    <location>
        <begin position="47"/>
        <end position="78"/>
    </location>
</feature>
<feature type="compositionally biased region" description="Polar residues" evidence="1">
    <location>
        <begin position="81"/>
        <end position="98"/>
    </location>
</feature>
<name>A0AAV8WLU9_9CUCU</name>
<dbReference type="PANTHER" id="PTHR47272">
    <property type="entry name" value="DDE_TNP_1_7 DOMAIN-CONTAINING PROTEIN"/>
    <property type="match status" value="1"/>
</dbReference>
<dbReference type="Proteomes" id="UP001162156">
    <property type="component" value="Unassembled WGS sequence"/>
</dbReference>
<accession>A0AAV8WLU9</accession>